<name>M6UZX9_9LEPT</name>
<keyword evidence="1" id="KW-0614">Plasmid</keyword>
<geneLocation type="plasmid" evidence="1">
    <name>p2_L200901116</name>
</geneLocation>
<accession>M6UZX9</accession>
<sequence>MKTAVTCPVCGHDLDYDDCNFCACEQIEKEFEDDLRKDFALLKKRTKLNFRDIYEFRSKISEGKHKFKKKDLLGTTYLLECYEEIIEGIAERDFKMQNPELCFAFNSEDVPF</sequence>
<dbReference type="RefSeq" id="WP_002745901.1">
    <property type="nucleotide sequence ID" value="NZ_MF974398.1"/>
</dbReference>
<reference evidence="1" key="1">
    <citation type="journal article" date="2018" name="Sci. Rep.">
        <title>Characterization of LE3 and LE4, the only lytic phages known to infect the spirochete Leptospira.</title>
        <authorList>
            <person name="Schiettekatte O."/>
            <person name="Vincent A.T."/>
            <person name="Malosse C."/>
            <person name="Lechat P."/>
            <person name="Chamot-Rooke J."/>
            <person name="Veyrier F.J."/>
            <person name="Picardeau M."/>
            <person name="Bourhy P."/>
        </authorList>
    </citation>
    <scope>NUCLEOTIDE SEQUENCE</scope>
    <source>
        <plasmid evidence="1">p2_L200901116</plasmid>
    </source>
</reference>
<evidence type="ECO:0000313" key="1">
    <source>
        <dbReference type="EMBL" id="AVH81581.1"/>
    </source>
</evidence>
<organism evidence="1">
    <name type="scientific">Leptospira mayottensis 200901116</name>
    <dbReference type="NCBI Taxonomy" id="1192864"/>
    <lineage>
        <taxon>Bacteria</taxon>
        <taxon>Pseudomonadati</taxon>
        <taxon>Spirochaetota</taxon>
        <taxon>Spirochaetia</taxon>
        <taxon>Leptospirales</taxon>
        <taxon>Leptospiraceae</taxon>
        <taxon>Leptospira</taxon>
    </lineage>
</organism>
<protein>
    <submittedName>
        <fullName evidence="1">Uncharacterized protein</fullName>
    </submittedName>
</protein>
<proteinExistence type="predicted"/>
<dbReference type="EMBL" id="MF974398">
    <property type="protein sequence ID" value="AVH81581.1"/>
    <property type="molecule type" value="Genomic_DNA"/>
</dbReference>
<dbReference type="AlphaFoldDB" id="M6UZX9"/>